<accession>A0A327K2L2</accession>
<name>A0A327K2L2_9BRAD</name>
<sequence length="96" mass="10873">MTGTTRSSAGLSERRRRLLFRAWRRGTRELDLLTGRFADAVIADLTEDEVTEFEGWCAAPDLDLYAWITGSKPVPPEYDTPLFRRLKDFDHGAAAV</sequence>
<gene>
    <name evidence="4" type="ORF">CH338_25645</name>
</gene>
<dbReference type="AlphaFoldDB" id="A0A327K2L2"/>
<dbReference type="SUPFAM" id="SSF109910">
    <property type="entry name" value="YgfY-like"/>
    <property type="match status" value="1"/>
</dbReference>
<organism evidence="4 5">
    <name type="scientific">Rhodoplanes elegans</name>
    <dbReference type="NCBI Taxonomy" id="29408"/>
    <lineage>
        <taxon>Bacteria</taxon>
        <taxon>Pseudomonadati</taxon>
        <taxon>Pseudomonadota</taxon>
        <taxon>Alphaproteobacteria</taxon>
        <taxon>Hyphomicrobiales</taxon>
        <taxon>Nitrobacteraceae</taxon>
        <taxon>Rhodoplanes</taxon>
    </lineage>
</organism>
<keyword evidence="3" id="KW-0143">Chaperone</keyword>
<dbReference type="OrthoDB" id="9807264at2"/>
<dbReference type="EMBL" id="NPEU01000492">
    <property type="protein sequence ID" value="RAI31552.1"/>
    <property type="molecule type" value="Genomic_DNA"/>
</dbReference>
<comment type="caution">
    <text evidence="4">The sequence shown here is derived from an EMBL/GenBank/DDBJ whole genome shotgun (WGS) entry which is preliminary data.</text>
</comment>
<dbReference type="PANTHER" id="PTHR12469">
    <property type="entry name" value="PROTEIN EMI5 HOMOLOG, MITOCHONDRIAL"/>
    <property type="match status" value="1"/>
</dbReference>
<dbReference type="Pfam" id="PF03937">
    <property type="entry name" value="Sdh5"/>
    <property type="match status" value="1"/>
</dbReference>
<evidence type="ECO:0000313" key="4">
    <source>
        <dbReference type="EMBL" id="RAI31552.1"/>
    </source>
</evidence>
<evidence type="ECO:0000313" key="5">
    <source>
        <dbReference type="Proteomes" id="UP000248863"/>
    </source>
</evidence>
<dbReference type="GO" id="GO:0006099">
    <property type="term" value="P:tricarboxylic acid cycle"/>
    <property type="evidence" value="ECO:0007669"/>
    <property type="project" value="TreeGrafter"/>
</dbReference>
<dbReference type="PANTHER" id="PTHR12469:SF2">
    <property type="entry name" value="SUCCINATE DEHYDROGENASE ASSEMBLY FACTOR 2, MITOCHONDRIAL"/>
    <property type="match status" value="1"/>
</dbReference>
<protein>
    <recommendedName>
        <fullName evidence="2">FAD assembly factor SdhE</fullName>
    </recommendedName>
</protein>
<evidence type="ECO:0000256" key="2">
    <source>
        <dbReference type="ARBA" id="ARBA00019418"/>
    </source>
</evidence>
<dbReference type="InterPro" id="IPR005631">
    <property type="entry name" value="SDH"/>
</dbReference>
<comment type="similarity">
    <text evidence="1">Belongs to the SdhE FAD assembly factor family.</text>
</comment>
<evidence type="ECO:0000256" key="1">
    <source>
        <dbReference type="ARBA" id="ARBA00008571"/>
    </source>
</evidence>
<dbReference type="Gene3D" id="1.10.150.250">
    <property type="entry name" value="Flavinator of succinate dehydrogenase"/>
    <property type="match status" value="1"/>
</dbReference>
<dbReference type="RefSeq" id="WP_111359882.1">
    <property type="nucleotide sequence ID" value="NZ_NHSK01000203.1"/>
</dbReference>
<keyword evidence="5" id="KW-1185">Reference proteome</keyword>
<evidence type="ECO:0000256" key="3">
    <source>
        <dbReference type="ARBA" id="ARBA00023186"/>
    </source>
</evidence>
<dbReference type="InterPro" id="IPR036714">
    <property type="entry name" value="SDH_sf"/>
</dbReference>
<dbReference type="Proteomes" id="UP000248863">
    <property type="component" value="Unassembled WGS sequence"/>
</dbReference>
<proteinExistence type="inferred from homology"/>
<reference evidence="4 5" key="1">
    <citation type="submission" date="2017-07" db="EMBL/GenBank/DDBJ databases">
        <title>Draft Genome Sequences of Select Purple Nonsulfur Bacteria.</title>
        <authorList>
            <person name="Lasarre B."/>
            <person name="Mckinlay J.B."/>
        </authorList>
    </citation>
    <scope>NUCLEOTIDE SEQUENCE [LARGE SCALE GENOMIC DNA]</scope>
    <source>
        <strain evidence="4 5">DSM 11907</strain>
    </source>
</reference>